<dbReference type="InterPro" id="IPR046347">
    <property type="entry name" value="bZIP_sf"/>
</dbReference>
<dbReference type="Pfam" id="PF00170">
    <property type="entry name" value="bZIP_1"/>
    <property type="match status" value="1"/>
</dbReference>
<evidence type="ECO:0000256" key="1">
    <source>
        <dbReference type="ARBA" id="ARBA00004123"/>
    </source>
</evidence>
<comment type="subcellular location">
    <subcellularLocation>
        <location evidence="1">Nucleus</location>
    </subcellularLocation>
</comment>
<dbReference type="SMART" id="SM00338">
    <property type="entry name" value="BRLZ"/>
    <property type="match status" value="1"/>
</dbReference>
<name>A0A8H5AB30_FUSOX</name>
<organism evidence="7 8">
    <name type="scientific">Fusarium oxysporum</name>
    <name type="common">Fusarium vascular wilt</name>
    <dbReference type="NCBI Taxonomy" id="5507"/>
    <lineage>
        <taxon>Eukaryota</taxon>
        <taxon>Fungi</taxon>
        <taxon>Dikarya</taxon>
        <taxon>Ascomycota</taxon>
        <taxon>Pezizomycotina</taxon>
        <taxon>Sordariomycetes</taxon>
        <taxon>Hypocreomycetidae</taxon>
        <taxon>Hypocreales</taxon>
        <taxon>Nectriaceae</taxon>
        <taxon>Fusarium</taxon>
        <taxon>Fusarium oxysporum species complex</taxon>
    </lineage>
</organism>
<dbReference type="InterPro" id="IPR051027">
    <property type="entry name" value="bZIP_transcription_factors"/>
</dbReference>
<dbReference type="PROSITE" id="PS50217">
    <property type="entry name" value="BZIP"/>
    <property type="match status" value="1"/>
</dbReference>
<keyword evidence="2" id="KW-0805">Transcription regulation</keyword>
<accession>A0A8H5AB30</accession>
<evidence type="ECO:0000256" key="4">
    <source>
        <dbReference type="ARBA" id="ARBA00023242"/>
    </source>
</evidence>
<dbReference type="GO" id="GO:0005634">
    <property type="term" value="C:nucleus"/>
    <property type="evidence" value="ECO:0007669"/>
    <property type="project" value="UniProtKB-SubCell"/>
</dbReference>
<feature type="region of interest" description="Disordered" evidence="5">
    <location>
        <begin position="97"/>
        <end position="174"/>
    </location>
</feature>
<dbReference type="AlphaFoldDB" id="A0A8H5AB30"/>
<evidence type="ECO:0000256" key="3">
    <source>
        <dbReference type="ARBA" id="ARBA00023163"/>
    </source>
</evidence>
<evidence type="ECO:0000259" key="6">
    <source>
        <dbReference type="PROSITE" id="PS50217"/>
    </source>
</evidence>
<evidence type="ECO:0000313" key="7">
    <source>
        <dbReference type="EMBL" id="KAF5261489.1"/>
    </source>
</evidence>
<evidence type="ECO:0000256" key="5">
    <source>
        <dbReference type="SAM" id="MobiDB-lite"/>
    </source>
</evidence>
<keyword evidence="3" id="KW-0804">Transcription</keyword>
<dbReference type="Proteomes" id="UP000558688">
    <property type="component" value="Unassembled WGS sequence"/>
</dbReference>
<proteinExistence type="predicted"/>
<dbReference type="GO" id="GO:0003700">
    <property type="term" value="F:DNA-binding transcription factor activity"/>
    <property type="evidence" value="ECO:0007669"/>
    <property type="project" value="InterPro"/>
</dbReference>
<dbReference type="SUPFAM" id="SSF57959">
    <property type="entry name" value="Leucine zipper domain"/>
    <property type="match status" value="1"/>
</dbReference>
<keyword evidence="4" id="KW-0539">Nucleus</keyword>
<sequence>MLDGYIPDETIGDGLTVCGAAVPSHPRWEFSESMYSSAFVGASQDEVDLTTSSRQARLSHEQFEFYEDVGSGDRWVDEYSIVKNQSLLPENMIMVVDEPPSTLTPPPQLSQEPLKKPGRKRKTQLSELAAPISARRKAKGDNNTDDQRRKGIVANGNGINVSNDATNRKHAKHKQVQERNRIAANKCRMRKKEDQTRLQSDEQAMEQRHMMLSSCVDDLKEEVLYLKTQLLQHTSCNCTLIHHHIEKEAQRYADALGLR</sequence>
<dbReference type="InterPro" id="IPR004827">
    <property type="entry name" value="bZIP"/>
</dbReference>
<evidence type="ECO:0000256" key="2">
    <source>
        <dbReference type="ARBA" id="ARBA00023015"/>
    </source>
</evidence>
<protein>
    <recommendedName>
        <fullName evidence="6">BZIP domain-containing protein</fullName>
    </recommendedName>
</protein>
<dbReference type="Gene3D" id="1.20.5.170">
    <property type="match status" value="1"/>
</dbReference>
<feature type="domain" description="BZIP" evidence="6">
    <location>
        <begin position="170"/>
        <end position="233"/>
    </location>
</feature>
<reference evidence="7" key="1">
    <citation type="submission" date="2020-02" db="EMBL/GenBank/DDBJ databases">
        <title>Identification and distribution of gene clusters putatively required for synthesis of sphingolipid metabolism inhibitors in phylogenetically diverse species of the filamentous fungus Fusarium.</title>
        <authorList>
            <person name="Kim H.-S."/>
            <person name="Busman M."/>
            <person name="Brown D.W."/>
            <person name="Divon H."/>
            <person name="Uhlig S."/>
            <person name="Proctor R.H."/>
        </authorList>
    </citation>
    <scope>NUCLEOTIDE SEQUENCE [LARGE SCALE GENOMIC DNA]</scope>
    <source>
        <strain evidence="7">NRRL 39464</strain>
    </source>
</reference>
<feature type="compositionally biased region" description="Basic and acidic residues" evidence="5">
    <location>
        <begin position="139"/>
        <end position="149"/>
    </location>
</feature>
<gene>
    <name evidence="7" type="ORF">FOXYS1_7821</name>
</gene>
<evidence type="ECO:0000313" key="8">
    <source>
        <dbReference type="Proteomes" id="UP000558688"/>
    </source>
</evidence>
<dbReference type="PANTHER" id="PTHR19304">
    <property type="entry name" value="CYCLIC-AMP RESPONSE ELEMENT BINDING PROTEIN"/>
    <property type="match status" value="1"/>
</dbReference>
<dbReference type="EMBL" id="JAAFOW010001270">
    <property type="protein sequence ID" value="KAF5261489.1"/>
    <property type="molecule type" value="Genomic_DNA"/>
</dbReference>
<comment type="caution">
    <text evidence="7">The sequence shown here is derived from an EMBL/GenBank/DDBJ whole genome shotgun (WGS) entry which is preliminary data.</text>
</comment>
<dbReference type="CDD" id="cd14687">
    <property type="entry name" value="bZIP_ATF2"/>
    <property type="match status" value="1"/>
</dbReference>